<feature type="transmembrane region" description="Helical" evidence="1">
    <location>
        <begin position="205"/>
        <end position="226"/>
    </location>
</feature>
<evidence type="ECO:0000313" key="3">
    <source>
        <dbReference type="Proteomes" id="UP000027778"/>
    </source>
</evidence>
<evidence type="ECO:0000313" key="2">
    <source>
        <dbReference type="EMBL" id="KEK23227.1"/>
    </source>
</evidence>
<feature type="transmembrane region" description="Helical" evidence="1">
    <location>
        <begin position="96"/>
        <end position="124"/>
    </location>
</feature>
<evidence type="ECO:0000256" key="1">
    <source>
        <dbReference type="SAM" id="Phobius"/>
    </source>
</evidence>
<protein>
    <submittedName>
        <fullName evidence="2">Uncharacterized protein</fullName>
    </submittedName>
</protein>
<gene>
    <name evidence="2" type="ORF">BAGA_09845</name>
</gene>
<sequence length="239" mass="28397">MFLYDLKNIYRMNKWKWFYLLPISIFLFTISVLSLEKNEDLTIWQKTFDYAVFPLPYKWLFIVILFLIFHVNYIHREIKHASTISMIRSHSKVQWFLGKLIHHAFLSISYFVVLFIIYTFFISLFTNETIFSMVNVILLIRFIIASVIIAVLQTVITVYLQPAFSLLCMMFYLGLAIFIPNPFLLGYFLFNTSPHHDLLFTNNEIMVLCIYVCALTIMIFIVIRYLQTKDLLANMKGEN</sequence>
<keyword evidence="1" id="KW-0472">Membrane</keyword>
<comment type="caution">
    <text evidence="2">The sequence shown here is derived from an EMBL/GenBank/DDBJ whole genome shotgun (WGS) entry which is preliminary data.</text>
</comment>
<dbReference type="RefSeq" id="WP_033675806.1">
    <property type="nucleotide sequence ID" value="NZ_JOTM01000018.1"/>
</dbReference>
<dbReference type="EMBL" id="JOTM01000018">
    <property type="protein sequence ID" value="KEK23227.1"/>
    <property type="molecule type" value="Genomic_DNA"/>
</dbReference>
<dbReference type="Proteomes" id="UP000027778">
    <property type="component" value="Unassembled WGS sequence"/>
</dbReference>
<feature type="transmembrane region" description="Helical" evidence="1">
    <location>
        <begin position="164"/>
        <end position="185"/>
    </location>
</feature>
<organism evidence="2 3">
    <name type="scientific">Bacillus gaemokensis</name>
    <dbReference type="NCBI Taxonomy" id="574375"/>
    <lineage>
        <taxon>Bacteria</taxon>
        <taxon>Bacillati</taxon>
        <taxon>Bacillota</taxon>
        <taxon>Bacilli</taxon>
        <taxon>Bacillales</taxon>
        <taxon>Bacillaceae</taxon>
        <taxon>Bacillus</taxon>
        <taxon>Bacillus cereus group</taxon>
    </lineage>
</organism>
<keyword evidence="1" id="KW-0812">Transmembrane</keyword>
<keyword evidence="1" id="KW-1133">Transmembrane helix</keyword>
<accession>A0A073K9U1</accession>
<dbReference type="OrthoDB" id="2941086at2"/>
<feature type="transmembrane region" description="Helical" evidence="1">
    <location>
        <begin position="55"/>
        <end position="75"/>
    </location>
</feature>
<name>A0A073K9U1_9BACI</name>
<proteinExistence type="predicted"/>
<dbReference type="STRING" id="574375.AZF08_15060"/>
<reference evidence="2 3" key="1">
    <citation type="submission" date="2014-06" db="EMBL/GenBank/DDBJ databases">
        <title>Draft genome sequence of Bacillus gaemokensis JCM 15801 (MCCC 1A00707).</title>
        <authorList>
            <person name="Lai Q."/>
            <person name="Liu Y."/>
            <person name="Shao Z."/>
        </authorList>
    </citation>
    <scope>NUCLEOTIDE SEQUENCE [LARGE SCALE GENOMIC DNA]</scope>
    <source>
        <strain evidence="2 3">JCM 15801</strain>
    </source>
</reference>
<feature type="transmembrane region" description="Helical" evidence="1">
    <location>
        <begin position="130"/>
        <end position="152"/>
    </location>
</feature>
<keyword evidence="3" id="KW-1185">Reference proteome</keyword>
<feature type="transmembrane region" description="Helical" evidence="1">
    <location>
        <begin position="17"/>
        <end position="35"/>
    </location>
</feature>
<dbReference type="AlphaFoldDB" id="A0A073K9U1"/>